<evidence type="ECO:0000313" key="3">
    <source>
        <dbReference type="Proteomes" id="UP001338125"/>
    </source>
</evidence>
<gene>
    <name evidence="2" type="ORF">PT974_05140</name>
</gene>
<organism evidence="2 3">
    <name type="scientific">Cladobotryum mycophilum</name>
    <dbReference type="NCBI Taxonomy" id="491253"/>
    <lineage>
        <taxon>Eukaryota</taxon>
        <taxon>Fungi</taxon>
        <taxon>Dikarya</taxon>
        <taxon>Ascomycota</taxon>
        <taxon>Pezizomycotina</taxon>
        <taxon>Sordariomycetes</taxon>
        <taxon>Hypocreomycetidae</taxon>
        <taxon>Hypocreales</taxon>
        <taxon>Hypocreaceae</taxon>
        <taxon>Cladobotryum</taxon>
    </lineage>
</organism>
<comment type="caution">
    <text evidence="2">The sequence shown here is derived from an EMBL/GenBank/DDBJ whole genome shotgun (WGS) entry which is preliminary data.</text>
</comment>
<name>A0ABR0SSE4_9HYPO</name>
<evidence type="ECO:0000313" key="2">
    <source>
        <dbReference type="EMBL" id="KAK5994656.1"/>
    </source>
</evidence>
<dbReference type="Proteomes" id="UP001338125">
    <property type="component" value="Unassembled WGS sequence"/>
</dbReference>
<keyword evidence="3" id="KW-1185">Reference proteome</keyword>
<proteinExistence type="predicted"/>
<evidence type="ECO:0000256" key="1">
    <source>
        <dbReference type="SAM" id="MobiDB-lite"/>
    </source>
</evidence>
<reference evidence="2 3" key="1">
    <citation type="submission" date="2024-01" db="EMBL/GenBank/DDBJ databases">
        <title>Complete genome of Cladobotryum mycophilum ATHUM6906.</title>
        <authorList>
            <person name="Christinaki A.C."/>
            <person name="Myridakis A.I."/>
            <person name="Kouvelis V.N."/>
        </authorList>
    </citation>
    <scope>NUCLEOTIDE SEQUENCE [LARGE SCALE GENOMIC DNA]</scope>
    <source>
        <strain evidence="2 3">ATHUM6906</strain>
    </source>
</reference>
<accession>A0ABR0SSE4</accession>
<feature type="compositionally biased region" description="Basic residues" evidence="1">
    <location>
        <begin position="45"/>
        <end position="54"/>
    </location>
</feature>
<dbReference type="EMBL" id="JAVFKD010000010">
    <property type="protein sequence ID" value="KAK5994656.1"/>
    <property type="molecule type" value="Genomic_DNA"/>
</dbReference>
<sequence length="471" mass="54122">MPAPGSECGADDGNSLGATAQYTKKRHRKDDQDPSDAESTPPPTKHGRYQLRSKPKQEPTTIAETVLKLVTGDPKQATQKGKSELRKVLKDIEKDFKQTHNALVKSDDRVRQLQTELREIKKQDKLQVIQELAKIQESNKYLILQAQLGGVQRELEWTKEDLANAKERLKAYDDPIEAQRVAMVRVQIRHFMQLHEPSENGGFEYGLVSFFFHGRPHQWSEDIPLGRIEDPDLVEDRMRKAGVINSSQEYLNAPQHLKFDMDLPNGDSARILLRAALTKFLCDNFLSKPFFLDHDYYEPLTREKQQGRSLSDLLREFLPNERMEAIEWRIQTLERLIKISPPTKEYSTRHAKAFLNEYSYLVKSVTEDSEEDLAKLILDFINVTIVLWTKRTIFNVVGFPEMPSQTFDMKNDLVHDASGVCLAGQHHEIHGRPLAVLVQPIVMATRYKPSGEEMTTVCWSRACVWVSQKNE</sequence>
<protein>
    <submittedName>
        <fullName evidence="2">Uncharacterized protein</fullName>
    </submittedName>
</protein>
<feature type="region of interest" description="Disordered" evidence="1">
    <location>
        <begin position="1"/>
        <end position="60"/>
    </location>
</feature>